<dbReference type="KEGG" id="vg:11459727"/>
<dbReference type="RefSeq" id="YP_004935808.1">
    <property type="nucleotide sequence ID" value="NC_016434.1"/>
</dbReference>
<feature type="region of interest" description="Disordered" evidence="1">
    <location>
        <begin position="1"/>
        <end position="21"/>
    </location>
</feature>
<organism evidence="2 3">
    <name type="scientific">Gordonia phage GTE5</name>
    <dbReference type="NCBI Taxonomy" id="319522"/>
    <lineage>
        <taxon>Viruses</taxon>
        <taxon>Duplodnaviria</taxon>
        <taxon>Heunggongvirae</taxon>
        <taxon>Uroviricota</taxon>
        <taxon>Caudoviricetes</taxon>
        <taxon>Zierdtviridae</taxon>
        <taxon>Emilbogenvirinae</taxon>
        <taxon>Gruunavirus</taxon>
        <taxon>Gruunavirus GTE5</taxon>
    </lineage>
</organism>
<evidence type="ECO:0000256" key="1">
    <source>
        <dbReference type="SAM" id="MobiDB-lite"/>
    </source>
</evidence>
<keyword evidence="3" id="KW-1185">Reference proteome</keyword>
<dbReference type="Proteomes" id="UP000007318">
    <property type="component" value="Segment"/>
</dbReference>
<reference evidence="2 3" key="1">
    <citation type="journal article" date="2011" name="Appl. Environ. Microbiol.">
        <title>Genome sequence and characterization of the related Gordonia phages GTE5 and GRU1 and their use as potential biocontrol agents.</title>
        <authorList>
            <person name="Petrovski S."/>
            <person name="Tillett D."/>
            <person name="Seviour R.J."/>
        </authorList>
    </citation>
    <scope>NUCLEOTIDE SEQUENCE [LARGE SCALE GENOMIC DNA]</scope>
</reference>
<evidence type="ECO:0000313" key="3">
    <source>
        <dbReference type="Proteomes" id="UP000007318"/>
    </source>
</evidence>
<dbReference type="OrthoDB" id="37734at10239"/>
<accession>G8EJU4</accession>
<dbReference type="GeneID" id="11459727"/>
<protein>
    <submittedName>
        <fullName evidence="2">Uncharacterized protein</fullName>
    </submittedName>
</protein>
<proteinExistence type="predicted"/>
<evidence type="ECO:0000313" key="2">
    <source>
        <dbReference type="EMBL" id="AET09826.1"/>
    </source>
</evidence>
<name>G8EJU4_9CAUD</name>
<dbReference type="EMBL" id="JF923796">
    <property type="protein sequence ID" value="AET09826.1"/>
    <property type="molecule type" value="Genomic_DNA"/>
</dbReference>
<sequence>MEDTGNAPAATATRQPMARHRRATHAYRDTLIGPNKVPIIRGYTGAYVWSARTDGDAVRVSAHVAGTDRRVSVADLPNYVAAAILEAIATDA</sequence>